<dbReference type="OrthoDB" id="9808870at2"/>
<proteinExistence type="predicted"/>
<feature type="transmembrane region" description="Helical" evidence="1">
    <location>
        <begin position="131"/>
        <end position="148"/>
    </location>
</feature>
<sequence>MSGRGGLPVLVRRCVVVGAVFAALVGGVAQPASAHGIGGGGETVADFVWLGFTHMLFGWDHLLFVGGVVLLAGQVKRAAKLISLFALGHSTTLIIATLAEWRINAVLVDVVIALSVVFVGVVGFIGRPQRWRWFAVVVLGFGLIHGLGLSTRLQDLGLPSDGLIPRVLAFNVGVELGQLLAVVAMFMIGDVLRGYITWAKAPRFTNVGLVAAGLVTASILVVGAVVGGEDDTPAPTAALGSCQVRERTETYQGYGGHPKKDFYEPDEDAPVADFGHVLGDGYVVVHYQPTMPADQLTQLREFVTGAEGSRVVGGADAQQTETLKAVNAYQTVVCQDFDVPALIEFKKAWFADPRSRPVD</sequence>
<evidence type="ECO:0000256" key="1">
    <source>
        <dbReference type="SAM" id="Phobius"/>
    </source>
</evidence>
<gene>
    <name evidence="2" type="ORF">BDK92_7408</name>
</gene>
<keyword evidence="1" id="KW-0472">Membrane</keyword>
<keyword evidence="3" id="KW-1185">Reference proteome</keyword>
<dbReference type="AlphaFoldDB" id="A0A495JVN3"/>
<dbReference type="EMBL" id="RBKT01000001">
    <property type="protein sequence ID" value="RKR92921.1"/>
    <property type="molecule type" value="Genomic_DNA"/>
</dbReference>
<feature type="transmembrane region" description="Helical" evidence="1">
    <location>
        <begin position="168"/>
        <end position="192"/>
    </location>
</feature>
<feature type="transmembrane region" description="Helical" evidence="1">
    <location>
        <begin position="50"/>
        <end position="72"/>
    </location>
</feature>
<evidence type="ECO:0000313" key="2">
    <source>
        <dbReference type="EMBL" id="RKR92921.1"/>
    </source>
</evidence>
<protein>
    <submittedName>
        <fullName evidence="2">Hydrogenase/urease accessory protein HupE</fullName>
    </submittedName>
</protein>
<comment type="caution">
    <text evidence="2">The sequence shown here is derived from an EMBL/GenBank/DDBJ whole genome shotgun (WGS) entry which is preliminary data.</text>
</comment>
<dbReference type="InterPro" id="IPR032809">
    <property type="entry name" value="Put_HupE_UreJ"/>
</dbReference>
<organism evidence="2 3">
    <name type="scientific">Micromonospora pisi</name>
    <dbReference type="NCBI Taxonomy" id="589240"/>
    <lineage>
        <taxon>Bacteria</taxon>
        <taxon>Bacillati</taxon>
        <taxon>Actinomycetota</taxon>
        <taxon>Actinomycetes</taxon>
        <taxon>Micromonosporales</taxon>
        <taxon>Micromonosporaceae</taxon>
        <taxon>Micromonospora</taxon>
    </lineage>
</organism>
<accession>A0A495JVN3</accession>
<evidence type="ECO:0000313" key="3">
    <source>
        <dbReference type="Proteomes" id="UP000277671"/>
    </source>
</evidence>
<dbReference type="Proteomes" id="UP000277671">
    <property type="component" value="Unassembled WGS sequence"/>
</dbReference>
<reference evidence="2 3" key="1">
    <citation type="submission" date="2018-10" db="EMBL/GenBank/DDBJ databases">
        <title>Sequencing the genomes of 1000 actinobacteria strains.</title>
        <authorList>
            <person name="Klenk H.-P."/>
        </authorList>
    </citation>
    <scope>NUCLEOTIDE SEQUENCE [LARGE SCALE GENOMIC DNA]</scope>
    <source>
        <strain evidence="2 3">DSM 45175</strain>
    </source>
</reference>
<keyword evidence="1" id="KW-0812">Transmembrane</keyword>
<dbReference type="Pfam" id="PF13795">
    <property type="entry name" value="HupE_UreJ_2"/>
    <property type="match status" value="1"/>
</dbReference>
<feature type="transmembrane region" description="Helical" evidence="1">
    <location>
        <begin position="204"/>
        <end position="226"/>
    </location>
</feature>
<feature type="transmembrane region" description="Helical" evidence="1">
    <location>
        <begin position="105"/>
        <end position="124"/>
    </location>
</feature>
<feature type="transmembrane region" description="Helical" evidence="1">
    <location>
        <begin position="81"/>
        <end position="99"/>
    </location>
</feature>
<name>A0A495JVN3_9ACTN</name>
<dbReference type="RefSeq" id="WP_121160883.1">
    <property type="nucleotide sequence ID" value="NZ_RBKT01000001.1"/>
</dbReference>
<keyword evidence="1" id="KW-1133">Transmembrane helix</keyword>